<dbReference type="EMBL" id="PDUG01000006">
    <property type="protein sequence ID" value="PIC21099.1"/>
    <property type="molecule type" value="Genomic_DNA"/>
</dbReference>
<keyword evidence="2" id="KW-1185">Reference proteome</keyword>
<proteinExistence type="predicted"/>
<dbReference type="AlphaFoldDB" id="A0A2G5T1R6"/>
<organism evidence="1 2">
    <name type="scientific">Caenorhabditis nigoni</name>
    <dbReference type="NCBI Taxonomy" id="1611254"/>
    <lineage>
        <taxon>Eukaryota</taxon>
        <taxon>Metazoa</taxon>
        <taxon>Ecdysozoa</taxon>
        <taxon>Nematoda</taxon>
        <taxon>Chromadorea</taxon>
        <taxon>Rhabditida</taxon>
        <taxon>Rhabditina</taxon>
        <taxon>Rhabditomorpha</taxon>
        <taxon>Rhabditoidea</taxon>
        <taxon>Rhabditidae</taxon>
        <taxon>Peloderinae</taxon>
        <taxon>Caenorhabditis</taxon>
    </lineage>
</organism>
<reference evidence="2" key="1">
    <citation type="submission" date="2017-10" db="EMBL/GenBank/DDBJ databases">
        <title>Rapid genome shrinkage in a self-fertile nematode reveals novel sperm competition proteins.</title>
        <authorList>
            <person name="Yin D."/>
            <person name="Schwarz E.M."/>
            <person name="Thomas C.G."/>
            <person name="Felde R.L."/>
            <person name="Korf I.F."/>
            <person name="Cutter A.D."/>
            <person name="Schartner C.M."/>
            <person name="Ralston E.J."/>
            <person name="Meyer B.J."/>
            <person name="Haag E.S."/>
        </authorList>
    </citation>
    <scope>NUCLEOTIDE SEQUENCE [LARGE SCALE GENOMIC DNA]</scope>
    <source>
        <strain evidence="2">JU1422</strain>
    </source>
</reference>
<gene>
    <name evidence="1" type="primary">Cnig_chr_X.g26064</name>
    <name evidence="1" type="ORF">B9Z55_026064</name>
</gene>
<comment type="caution">
    <text evidence="1">The sequence shown here is derived from an EMBL/GenBank/DDBJ whole genome shotgun (WGS) entry which is preliminary data.</text>
</comment>
<evidence type="ECO:0000313" key="2">
    <source>
        <dbReference type="Proteomes" id="UP000230233"/>
    </source>
</evidence>
<sequence length="81" mass="9193">MNIVLESWIAGRNRDMEIGEIELVKFSDLNCDIIFTNIRTHATQLTEAEMDSLVDSSTDVLRESDALRATVIEATTRLHQE</sequence>
<protein>
    <submittedName>
        <fullName evidence="1">Uncharacterized protein</fullName>
    </submittedName>
</protein>
<evidence type="ECO:0000313" key="1">
    <source>
        <dbReference type="EMBL" id="PIC21099.1"/>
    </source>
</evidence>
<accession>A0A2G5T1R6</accession>
<dbReference type="Proteomes" id="UP000230233">
    <property type="component" value="Chromosome X"/>
</dbReference>
<name>A0A2G5T1R6_9PELO</name>